<dbReference type="Proteomes" id="UP000199347">
    <property type="component" value="Unassembled WGS sequence"/>
</dbReference>
<organism evidence="2 3">
    <name type="scientific">Afifella marina DSM 2698</name>
    <dbReference type="NCBI Taxonomy" id="1120955"/>
    <lineage>
        <taxon>Bacteria</taxon>
        <taxon>Pseudomonadati</taxon>
        <taxon>Pseudomonadota</taxon>
        <taxon>Alphaproteobacteria</taxon>
        <taxon>Hyphomicrobiales</taxon>
        <taxon>Afifellaceae</taxon>
        <taxon>Afifella</taxon>
    </lineage>
</organism>
<dbReference type="RefSeq" id="WP_170130403.1">
    <property type="nucleotide sequence ID" value="NZ_FMVW01000001.1"/>
</dbReference>
<keyword evidence="3" id="KW-1185">Reference proteome</keyword>
<gene>
    <name evidence="2" type="ORF">SAMN03080610_00614</name>
</gene>
<dbReference type="AlphaFoldDB" id="A0A1G5MHJ9"/>
<evidence type="ECO:0000313" key="3">
    <source>
        <dbReference type="Proteomes" id="UP000199347"/>
    </source>
</evidence>
<dbReference type="EMBL" id="FMVW01000001">
    <property type="protein sequence ID" value="SCZ23850.1"/>
    <property type="molecule type" value="Genomic_DNA"/>
</dbReference>
<sequence>MNMIMHALVSPEGEIVDRRLQDPENLPATRPGWRWLVEIREDAAVDPDSEVEVEETVTVEVDRVVRARGKRALTTAELDAYVAEHHRDSLTAGINWQGRQIAIDEKFVSRITGAALKASRDPAHVFRWEVTDKVFVSIDAETAITLADLVVDRMQACFDAKDRAYAAISNGSITNKAQVRAEFGDL</sequence>
<dbReference type="Pfam" id="PF14301">
    <property type="entry name" value="DUF4376"/>
    <property type="match status" value="1"/>
</dbReference>
<protein>
    <recommendedName>
        <fullName evidence="1">DUF4376 domain-containing protein</fullName>
    </recommendedName>
</protein>
<proteinExistence type="predicted"/>
<dbReference type="InterPro" id="IPR025484">
    <property type="entry name" value="DUF4376"/>
</dbReference>
<reference evidence="3" key="1">
    <citation type="submission" date="2016-10" db="EMBL/GenBank/DDBJ databases">
        <authorList>
            <person name="Varghese N."/>
            <person name="Submissions S."/>
        </authorList>
    </citation>
    <scope>NUCLEOTIDE SEQUENCE [LARGE SCALE GENOMIC DNA]</scope>
    <source>
        <strain evidence="3">DSM 2698</strain>
    </source>
</reference>
<name>A0A1G5MHJ9_AFIMA</name>
<evidence type="ECO:0000259" key="1">
    <source>
        <dbReference type="Pfam" id="PF14301"/>
    </source>
</evidence>
<accession>A0A1G5MHJ9</accession>
<feature type="domain" description="DUF4376" evidence="1">
    <location>
        <begin position="76"/>
        <end position="174"/>
    </location>
</feature>
<dbReference type="STRING" id="1120955.SAMN03080610_00614"/>
<evidence type="ECO:0000313" key="2">
    <source>
        <dbReference type="EMBL" id="SCZ23850.1"/>
    </source>
</evidence>